<gene>
    <name evidence="7" type="ORF">AUK18_01075</name>
</gene>
<dbReference type="AlphaFoldDB" id="A0A1J5AZC3"/>
<evidence type="ECO:0008006" key="9">
    <source>
        <dbReference type="Google" id="ProtNLM"/>
    </source>
</evidence>
<evidence type="ECO:0000313" key="8">
    <source>
        <dbReference type="Proteomes" id="UP000183605"/>
    </source>
</evidence>
<feature type="transmembrane region" description="Helical" evidence="6">
    <location>
        <begin position="293"/>
        <end position="312"/>
    </location>
</feature>
<evidence type="ECO:0000256" key="2">
    <source>
        <dbReference type="ARBA" id="ARBA00022475"/>
    </source>
</evidence>
<feature type="transmembrane region" description="Helical" evidence="6">
    <location>
        <begin position="218"/>
        <end position="240"/>
    </location>
</feature>
<keyword evidence="5 6" id="KW-0472">Membrane</keyword>
<feature type="transmembrane region" description="Helical" evidence="6">
    <location>
        <begin position="356"/>
        <end position="378"/>
    </location>
</feature>
<dbReference type="InterPro" id="IPR050833">
    <property type="entry name" value="Poly_Biosynth_Transport"/>
</dbReference>
<protein>
    <recommendedName>
        <fullName evidence="9">Polysaccharide biosynthesis protein C-terminal domain-containing protein</fullName>
    </recommendedName>
</protein>
<dbReference type="GO" id="GO:0005886">
    <property type="term" value="C:plasma membrane"/>
    <property type="evidence" value="ECO:0007669"/>
    <property type="project" value="UniProtKB-SubCell"/>
</dbReference>
<comment type="caution">
    <text evidence="7">The sequence shown here is derived from an EMBL/GenBank/DDBJ whole genome shotgun (WGS) entry which is preliminary data.</text>
</comment>
<evidence type="ECO:0000256" key="6">
    <source>
        <dbReference type="SAM" id="Phobius"/>
    </source>
</evidence>
<organism evidence="7 8">
    <name type="scientific">Candidatus Beckwithbacteria bacterium CG2_30_44_31</name>
    <dbReference type="NCBI Taxonomy" id="1805035"/>
    <lineage>
        <taxon>Bacteria</taxon>
        <taxon>Candidatus Beckwithiibacteriota</taxon>
    </lineage>
</organism>
<evidence type="ECO:0000256" key="1">
    <source>
        <dbReference type="ARBA" id="ARBA00004651"/>
    </source>
</evidence>
<dbReference type="PANTHER" id="PTHR30250">
    <property type="entry name" value="PST FAMILY PREDICTED COLANIC ACID TRANSPORTER"/>
    <property type="match status" value="1"/>
</dbReference>
<name>A0A1J5AZC3_9BACT</name>
<evidence type="ECO:0000256" key="4">
    <source>
        <dbReference type="ARBA" id="ARBA00022989"/>
    </source>
</evidence>
<feature type="transmembrane region" description="Helical" evidence="6">
    <location>
        <begin position="384"/>
        <end position="406"/>
    </location>
</feature>
<feature type="transmembrane region" description="Helical" evidence="6">
    <location>
        <begin position="41"/>
        <end position="62"/>
    </location>
</feature>
<accession>A0A1J5AZC3</accession>
<keyword evidence="2" id="KW-1003">Cell membrane</keyword>
<dbReference type="Pfam" id="PF01943">
    <property type="entry name" value="Polysacc_synt"/>
    <property type="match status" value="1"/>
</dbReference>
<evidence type="ECO:0000313" key="7">
    <source>
        <dbReference type="EMBL" id="OIP03884.1"/>
    </source>
</evidence>
<feature type="transmembrane region" description="Helical" evidence="6">
    <location>
        <begin position="174"/>
        <end position="197"/>
    </location>
</feature>
<feature type="transmembrane region" description="Helical" evidence="6">
    <location>
        <begin position="114"/>
        <end position="133"/>
    </location>
</feature>
<dbReference type="EMBL" id="MNXQ01000021">
    <property type="protein sequence ID" value="OIP03884.1"/>
    <property type="molecule type" value="Genomic_DNA"/>
</dbReference>
<proteinExistence type="predicted"/>
<dbReference type="Proteomes" id="UP000183605">
    <property type="component" value="Unassembled WGS sequence"/>
</dbReference>
<evidence type="ECO:0000256" key="3">
    <source>
        <dbReference type="ARBA" id="ARBA00022692"/>
    </source>
</evidence>
<feature type="transmembrane region" description="Helical" evidence="6">
    <location>
        <begin position="12"/>
        <end position="35"/>
    </location>
</feature>
<reference evidence="7 8" key="1">
    <citation type="journal article" date="2016" name="Environ. Microbiol.">
        <title>Genomic resolution of a cold subsurface aquifer community provides metabolic insights for novel microbes adapted to high CO concentrations.</title>
        <authorList>
            <person name="Probst A.J."/>
            <person name="Castelle C.J."/>
            <person name="Singh A."/>
            <person name="Brown C.T."/>
            <person name="Anantharaman K."/>
            <person name="Sharon I."/>
            <person name="Hug L.A."/>
            <person name="Burstein D."/>
            <person name="Emerson J.B."/>
            <person name="Thomas B.C."/>
            <person name="Banfield J.F."/>
        </authorList>
    </citation>
    <scope>NUCLEOTIDE SEQUENCE [LARGE SCALE GENOMIC DNA]</scope>
    <source>
        <strain evidence="7">CG2_30_44_31</strain>
    </source>
</reference>
<keyword evidence="3 6" id="KW-0812">Transmembrane</keyword>
<feature type="transmembrane region" description="Helical" evidence="6">
    <location>
        <begin position="83"/>
        <end position="102"/>
    </location>
</feature>
<sequence>MKKIPQTIKDTGIVTVGSGFSAILATVCIFLIARILGPAGFGLYTTAFALVIIVIDAVELAISGSIVKFASQSTALSQGFVKFGFYLKIILGLVITALFVLISQGLSLFLHPQLTRPLLVVSLFIPAVFLLRFPKSLLQAQKKFLLDSALEVTVNLVRLLSILGFYWLVQLTVITALLAYLFGALTAFLIGALMVSWKFLSAPITSEIKSHFFSFQKWLTFGFIIAAIHGRIDSVILLKFSGPEATGIYQAAFRFFMPFLQLAGALSLVFAPRFASFPVFSQKKTYLHKTAKLALGLGGLVLLLIPLAPFLVKFIFGTKYLSSIFPLQILSLGFAAFIAGSPYASHLIYARNKTKVFFIINLFQLGLLVSLDLIFIPIAGAVGAALALASTLIIINGLLAGIAFSAKV</sequence>
<feature type="transmembrane region" description="Helical" evidence="6">
    <location>
        <begin position="145"/>
        <end position="168"/>
    </location>
</feature>
<feature type="transmembrane region" description="Helical" evidence="6">
    <location>
        <begin position="252"/>
        <end position="272"/>
    </location>
</feature>
<dbReference type="InterPro" id="IPR002797">
    <property type="entry name" value="Polysacc_synth"/>
</dbReference>
<dbReference type="PANTHER" id="PTHR30250:SF11">
    <property type="entry name" value="O-ANTIGEN TRANSPORTER-RELATED"/>
    <property type="match status" value="1"/>
</dbReference>
<evidence type="ECO:0000256" key="5">
    <source>
        <dbReference type="ARBA" id="ARBA00023136"/>
    </source>
</evidence>
<keyword evidence="4 6" id="KW-1133">Transmembrane helix</keyword>
<comment type="subcellular location">
    <subcellularLocation>
        <location evidence="1">Cell membrane</location>
        <topology evidence="1">Multi-pass membrane protein</topology>
    </subcellularLocation>
</comment>
<feature type="transmembrane region" description="Helical" evidence="6">
    <location>
        <begin position="324"/>
        <end position="344"/>
    </location>
</feature>